<proteinExistence type="inferred from homology"/>
<dbReference type="PANTHER" id="PTHR22754:SF32">
    <property type="entry name" value="DISCO-INTERACTING PROTEIN 2"/>
    <property type="match status" value="1"/>
</dbReference>
<dbReference type="Pfam" id="PF23024">
    <property type="entry name" value="AMP-dom_DIP2-like"/>
    <property type="match status" value="1"/>
</dbReference>
<evidence type="ECO:0000256" key="6">
    <source>
        <dbReference type="ARBA" id="ARBA00023098"/>
    </source>
</evidence>
<dbReference type="Proteomes" id="UP000789739">
    <property type="component" value="Unassembled WGS sequence"/>
</dbReference>
<dbReference type="FunFam" id="3.40.50.12780:FF:000013">
    <property type="entry name" value="Long-chain-fatty-acid--AMP ligase FadD32"/>
    <property type="match status" value="1"/>
</dbReference>
<dbReference type="SUPFAM" id="SSF51905">
    <property type="entry name" value="FAD/NAD(P)-binding domain"/>
    <property type="match status" value="1"/>
</dbReference>
<keyword evidence="5" id="KW-0276">Fatty acid metabolism</keyword>
<dbReference type="Pfam" id="PF00501">
    <property type="entry name" value="AMP-binding"/>
    <property type="match status" value="1"/>
</dbReference>
<dbReference type="Gene3D" id="1.10.1200.10">
    <property type="entry name" value="ACP-like"/>
    <property type="match status" value="2"/>
</dbReference>
<dbReference type="GO" id="GO:0008610">
    <property type="term" value="P:lipid biosynthetic process"/>
    <property type="evidence" value="ECO:0007669"/>
    <property type="project" value="InterPro"/>
</dbReference>
<dbReference type="Gene3D" id="1.10.405.20">
    <property type="match status" value="1"/>
</dbReference>
<dbReference type="Pfam" id="PF00975">
    <property type="entry name" value="Thioesterase"/>
    <property type="match status" value="1"/>
</dbReference>
<dbReference type="PROSITE" id="PS00012">
    <property type="entry name" value="PHOSPHOPANTETHEINE"/>
    <property type="match status" value="2"/>
</dbReference>
<comment type="caution">
    <text evidence="9">The sequence shown here is derived from an EMBL/GenBank/DDBJ whole genome shotgun (WGS) entry which is preliminary data.</text>
</comment>
<comment type="similarity">
    <text evidence="1">Belongs to the ATP-dependent AMP-binding enzyme family.</text>
</comment>
<keyword evidence="7" id="KW-1133">Transmembrane helix</keyword>
<reference evidence="9" key="1">
    <citation type="submission" date="2021-06" db="EMBL/GenBank/DDBJ databases">
        <authorList>
            <person name="Kallberg Y."/>
            <person name="Tangrot J."/>
            <person name="Rosling A."/>
        </authorList>
    </citation>
    <scope>NUCLEOTIDE SEQUENCE</scope>
    <source>
        <strain evidence="9">BR232B</strain>
    </source>
</reference>
<evidence type="ECO:0000313" key="10">
    <source>
        <dbReference type="Proteomes" id="UP000789739"/>
    </source>
</evidence>
<dbReference type="InterPro" id="IPR029058">
    <property type="entry name" value="AB_hydrolase_fold"/>
</dbReference>
<dbReference type="Gene3D" id="3.40.50.12780">
    <property type="entry name" value="N-terminal domain of ligase-like"/>
    <property type="match status" value="1"/>
</dbReference>
<feature type="domain" description="Carrier" evidence="8">
    <location>
        <begin position="1191"/>
        <end position="1270"/>
    </location>
</feature>
<keyword evidence="10" id="KW-1185">Reference proteome</keyword>
<evidence type="ECO:0000256" key="1">
    <source>
        <dbReference type="ARBA" id="ARBA00006432"/>
    </source>
</evidence>
<dbReference type="Gene3D" id="3.40.50.1820">
    <property type="entry name" value="alpha/beta hydrolase"/>
    <property type="match status" value="1"/>
</dbReference>
<dbReference type="InterPro" id="IPR025110">
    <property type="entry name" value="AMP-bd_C"/>
</dbReference>
<dbReference type="InterPro" id="IPR020806">
    <property type="entry name" value="PKS_PP-bd"/>
</dbReference>
<feature type="domain" description="Carrier" evidence="8">
    <location>
        <begin position="1080"/>
        <end position="1157"/>
    </location>
</feature>
<evidence type="ECO:0000256" key="2">
    <source>
        <dbReference type="ARBA" id="ARBA00022450"/>
    </source>
</evidence>
<dbReference type="InterPro" id="IPR036188">
    <property type="entry name" value="FAD/NAD-bd_sf"/>
</dbReference>
<dbReference type="Pfam" id="PF00550">
    <property type="entry name" value="PP-binding"/>
    <property type="match status" value="2"/>
</dbReference>
<dbReference type="GO" id="GO:0006631">
    <property type="term" value="P:fatty acid metabolic process"/>
    <property type="evidence" value="ECO:0007669"/>
    <property type="project" value="UniProtKB-KW"/>
</dbReference>
<keyword evidence="4" id="KW-0436">Ligase</keyword>
<dbReference type="GO" id="GO:0031177">
    <property type="term" value="F:phosphopantetheine binding"/>
    <property type="evidence" value="ECO:0007669"/>
    <property type="project" value="InterPro"/>
</dbReference>
<dbReference type="Gene3D" id="3.30.70.1990">
    <property type="match status" value="1"/>
</dbReference>
<keyword evidence="3" id="KW-0597">Phosphoprotein</keyword>
<dbReference type="InterPro" id="IPR001031">
    <property type="entry name" value="Thioesterase"/>
</dbReference>
<gene>
    <name evidence="9" type="ORF">PBRASI_LOCUS7282</name>
</gene>
<dbReference type="InterPro" id="IPR000873">
    <property type="entry name" value="AMP-dep_synth/lig_dom"/>
</dbReference>
<feature type="transmembrane region" description="Helical" evidence="7">
    <location>
        <begin position="1599"/>
        <end position="1621"/>
    </location>
</feature>
<evidence type="ECO:0000313" key="9">
    <source>
        <dbReference type="EMBL" id="CAG8594090.1"/>
    </source>
</evidence>
<dbReference type="SUPFAM" id="SSF53474">
    <property type="entry name" value="alpha/beta-Hydrolases"/>
    <property type="match status" value="1"/>
</dbReference>
<organism evidence="9 10">
    <name type="scientific">Paraglomus brasilianum</name>
    <dbReference type="NCBI Taxonomy" id="144538"/>
    <lineage>
        <taxon>Eukaryota</taxon>
        <taxon>Fungi</taxon>
        <taxon>Fungi incertae sedis</taxon>
        <taxon>Mucoromycota</taxon>
        <taxon>Glomeromycotina</taxon>
        <taxon>Glomeromycetes</taxon>
        <taxon>Paraglomerales</taxon>
        <taxon>Paraglomeraceae</taxon>
        <taxon>Paraglomus</taxon>
    </lineage>
</organism>
<dbReference type="InterPro" id="IPR045851">
    <property type="entry name" value="AMP-bd_C_sf"/>
</dbReference>
<dbReference type="EMBL" id="CAJVPI010001094">
    <property type="protein sequence ID" value="CAG8594090.1"/>
    <property type="molecule type" value="Genomic_DNA"/>
</dbReference>
<dbReference type="InterPro" id="IPR006162">
    <property type="entry name" value="Ppantetheine_attach_site"/>
</dbReference>
<keyword evidence="6" id="KW-0443">Lipid metabolism</keyword>
<dbReference type="PROSITE" id="PS50075">
    <property type="entry name" value="CARRIER"/>
    <property type="match status" value="2"/>
</dbReference>
<dbReference type="SMART" id="SM00823">
    <property type="entry name" value="PKS_PP"/>
    <property type="match status" value="2"/>
</dbReference>
<dbReference type="InterPro" id="IPR020802">
    <property type="entry name" value="TesA-like"/>
</dbReference>
<name>A0A9N9G9B1_9GLOM</name>
<evidence type="ECO:0000259" key="8">
    <source>
        <dbReference type="PROSITE" id="PS50075"/>
    </source>
</evidence>
<dbReference type="SMART" id="SM00824">
    <property type="entry name" value="PKS_TE"/>
    <property type="match status" value="1"/>
</dbReference>
<dbReference type="PANTHER" id="PTHR22754">
    <property type="entry name" value="DISCO-INTERACTING PROTEIN 2 DIP2 -RELATED"/>
    <property type="match status" value="1"/>
</dbReference>
<evidence type="ECO:0000256" key="5">
    <source>
        <dbReference type="ARBA" id="ARBA00022832"/>
    </source>
</evidence>
<evidence type="ECO:0000256" key="4">
    <source>
        <dbReference type="ARBA" id="ARBA00022598"/>
    </source>
</evidence>
<evidence type="ECO:0000256" key="3">
    <source>
        <dbReference type="ARBA" id="ARBA00022553"/>
    </source>
</evidence>
<dbReference type="Gene3D" id="3.30.300.30">
    <property type="match status" value="1"/>
</dbReference>
<dbReference type="Gene3D" id="3.50.50.60">
    <property type="entry name" value="FAD/NAD(P)-binding domain"/>
    <property type="match status" value="1"/>
</dbReference>
<dbReference type="InterPro" id="IPR020845">
    <property type="entry name" value="AMP-binding_CS"/>
</dbReference>
<dbReference type="InterPro" id="IPR036736">
    <property type="entry name" value="ACP-like_sf"/>
</dbReference>
<dbReference type="InterPro" id="IPR040097">
    <property type="entry name" value="FAAL/FAAC"/>
</dbReference>
<dbReference type="PROSITE" id="PS00455">
    <property type="entry name" value="AMP_BINDING"/>
    <property type="match status" value="1"/>
</dbReference>
<dbReference type="SUPFAM" id="SSF47336">
    <property type="entry name" value="ACP-like"/>
    <property type="match status" value="2"/>
</dbReference>
<keyword evidence="7" id="KW-0812">Transmembrane</keyword>
<dbReference type="Pfam" id="PF13450">
    <property type="entry name" value="NAD_binding_8"/>
    <property type="match status" value="1"/>
</dbReference>
<sequence>MNTQTTQIPKTSRIGIVGAGPAGVSFAYFLRKQGFNNITLLESAPHISGKSSSFEVGGRGYDVGALMVGTNYHHIHSLASALSCPLEPFKGRALDIDNGRLIHEDTSMICIYQQLLPHINHYLGERSHTQEISNPGHGTLSEEQLFPPIGQYLKGKQMEYMRDAWALAFTSAGYGYIDSDIPAAYFLKFVERSENKISYFPNGFCKLWEKMVEGINVITRAHVTKVDRSLARAGVGPILVTYESKHQQTLAFDYIVVATNPRQAEPFLDTTAEEATLFKQVIYFDYYTIIATVEGLSTKQGLTTIPKYCQDKSYVGHITAFYCAYEGVPTYSFYAYGNTEITQEKVIEYFREDIEKMGGSIKEIHYSKHWDFFPHGKLVALSPLTEYVTLKISFVLSLIVNSLSMARGFYSKAEDLQGQHNTFYTSGWLDLELTESCVSYSKDLVTRFFSDTPNESQHLPVSPPVEVKPPSLMNLGLALKLAAEKYPDKVAFTWVDANLKEEMQFTFARLYRQARSVAQFLVTKGHKKGDRVLLCYAPGLKFLPILFGCFMCGVIAVPVAPPNLSTAQKDIARFTYLTNTTGARICFSDKDYLQYTRFYASKALVGFVDKIKWPEGLTWIEGETISPKALYEERLIAEIDPNDVAVLQFSSGSTGDPKGVMLTHKNLLHNVDLMQAETGINADSIFAFWVPQFHDLGLIGGFLNTVRAASRSIVMSPLTFLQRPEVWLQMISKYQANFTAAPNFAYELAARKCSDKTLASLDLSCLIGAFNGAEPVRWSTLHTFSKKFEGVGFNLAAFKCLYGLAEHCAYTVGFRNTHSVPTVIDVDPHDLLAGRVTIRSNPSMPNRIVATGVPNTAMQVEVRIVDPNTRLLCPPNVVGEVWLSSPSVGEGYYGREELSEEVFRAKLDHDDDQDRGCFLRTGDLGFMYKGQLYITGRLKDVIIINGKNHYPQDIELTVQQCHSLIKPGCVAALHHHDPSRGTDALIILAEIRDDKVELGAIVNEISRMVPANHGLPAERVALLRPHSIPKTTSGKLQRGRAKAMLMAGELDKKILLSDGDLKEKTKPDALVTVAVTLTLEEITRTITQRVQKLSKLVPQTSDIDENANLITKYGFDSLAAVQLTSSLKNDFKVEIPPSLLYDVPSISGLAKHVATLLPSPSAVQKSESIDRVIATSPSSPTFAPQPSVSLPEIETTIIGHVHKISRVASKIPVDEIDPKANIITDYGFDSLSAVQLTALIRESFQVEVAPAVLYDIYTVGGLAEHVYKLIASQSPTLGRGRRKEIIQDHEVLTPETTPLLVPLAPRNVSNKNNPALFCIHPLLGNVAAYVHISRLLGINRPVYGIQSPAQFPPSVTTLAKRYADLIQREQPSGPYYLCGYSYGGLIAWEIAKQLASFGEKVGGLFLVDAPSPLAQTVKEPIGEDKEAHLVWEEEIEQLLSDADSQWMMRKRASDPSQINDLKRLVGKHIQAMYAHKEDITTLSAVQPFPVHYWRCKDLSKTSTLLLDHPFFHDPHWGWRRYKGSITFYNTIPGDHYTVLTENNCGRLGRELDRALPKYNRRTSAELRPLMLEKIAGKDRPLSSYSPRFKSKNSNKINQFIGVFNAQIPLYYVIAITIAISYTMQRITTIVI</sequence>
<dbReference type="OrthoDB" id="69964at2759"/>
<keyword evidence="2" id="KW-0596">Phosphopantetheine</keyword>
<dbReference type="InterPro" id="IPR042099">
    <property type="entry name" value="ANL_N_sf"/>
</dbReference>
<accession>A0A9N9G9B1</accession>
<protein>
    <submittedName>
        <fullName evidence="9">11026_t:CDS:1</fullName>
    </submittedName>
</protein>
<dbReference type="SUPFAM" id="SSF56801">
    <property type="entry name" value="Acetyl-CoA synthetase-like"/>
    <property type="match status" value="1"/>
</dbReference>
<keyword evidence="7" id="KW-0472">Membrane</keyword>
<dbReference type="CDD" id="cd05931">
    <property type="entry name" value="FAAL"/>
    <property type="match status" value="1"/>
</dbReference>
<dbReference type="InterPro" id="IPR009081">
    <property type="entry name" value="PP-bd_ACP"/>
</dbReference>
<dbReference type="GO" id="GO:0016874">
    <property type="term" value="F:ligase activity"/>
    <property type="evidence" value="ECO:0007669"/>
    <property type="project" value="UniProtKB-KW"/>
</dbReference>
<evidence type="ECO:0000256" key="7">
    <source>
        <dbReference type="SAM" id="Phobius"/>
    </source>
</evidence>